<keyword evidence="1" id="KW-0812">Transmembrane</keyword>
<dbReference type="OMA" id="MILISEY"/>
<keyword evidence="1" id="KW-0472">Membrane</keyword>
<dbReference type="KEGG" id="lgi:LOTGIDRAFT_158895"/>
<evidence type="ECO:0000313" key="2">
    <source>
        <dbReference type="EMBL" id="ESO98937.1"/>
    </source>
</evidence>
<feature type="transmembrane region" description="Helical" evidence="1">
    <location>
        <begin position="92"/>
        <end position="112"/>
    </location>
</feature>
<dbReference type="RefSeq" id="XP_009050559.1">
    <property type="nucleotide sequence ID" value="XM_009052311.1"/>
</dbReference>
<sequence>MAPRKNSSSVSVNDTEVEIALTQSKAVKEEVEEDAKEKESIRNLPIDRGWAWVVAFACMGNTAILVGYLMCNGILFVEFLRIFKSSTTSTTLIFGFTSIIFSISSFIVMQIILPRFQIRQIICTGGILISLGVLASMFAQNITMLIASQAIFLGIGQSMIMGVNIVAVSRYFDKRRAFALAISNSGVSIAALVFPALCRLLLDTYGLKGTLLIFTGIELHLVVFGLLIRPLELPHEKLSPSSSASNLTVETESKDTAAELIPRQISCSSEKSSKPIKSRPRSVIAEKKNGYHHVASDFDQDLCESELRPRLLTMTSFVGSIASIPIALVEEKKSRPKSTILKDIVSIFKSLDFSIWKRPLFILILLTSTFGVPIYLYIIYLPAILAEYNGDPADVPIFLMIIGSVDFVSRLALGYFADLKYVKLRTIMMLAISIAGINCHLMRFYTSYTSQFVCVTIFGIVCNIYGTFIAVYVTDLLGIESLPKAMSFLQIIHGAFLSAYHPIIGILKDTTGTYVSSYHFLGTSALLAAFFLLLQPVFQKIDQKTIIKPEIQEEI</sequence>
<dbReference type="SUPFAM" id="SSF103473">
    <property type="entry name" value="MFS general substrate transporter"/>
    <property type="match status" value="1"/>
</dbReference>
<feature type="transmembrane region" description="Helical" evidence="1">
    <location>
        <begin position="151"/>
        <end position="172"/>
    </location>
</feature>
<dbReference type="InterPro" id="IPR036259">
    <property type="entry name" value="MFS_trans_sf"/>
</dbReference>
<dbReference type="InterPro" id="IPR050327">
    <property type="entry name" value="Proton-linked_MCT"/>
</dbReference>
<gene>
    <name evidence="2" type="ORF">LOTGIDRAFT_158895</name>
</gene>
<feature type="transmembrane region" description="Helical" evidence="1">
    <location>
        <begin position="397"/>
        <end position="417"/>
    </location>
</feature>
<feature type="transmembrane region" description="Helical" evidence="1">
    <location>
        <begin position="118"/>
        <end position="139"/>
    </location>
</feature>
<dbReference type="PANTHER" id="PTHR11360:SF306">
    <property type="entry name" value="RE01051P"/>
    <property type="match status" value="1"/>
</dbReference>
<feature type="transmembrane region" description="Helical" evidence="1">
    <location>
        <begin position="209"/>
        <end position="228"/>
    </location>
</feature>
<dbReference type="OrthoDB" id="6435476at2759"/>
<keyword evidence="1" id="KW-1133">Transmembrane helix</keyword>
<evidence type="ECO:0008006" key="4">
    <source>
        <dbReference type="Google" id="ProtNLM"/>
    </source>
</evidence>
<dbReference type="AlphaFoldDB" id="V4AP25"/>
<dbReference type="HOGENOM" id="CLU_001265_59_2_1"/>
<dbReference type="InterPro" id="IPR011701">
    <property type="entry name" value="MFS"/>
</dbReference>
<dbReference type="GeneID" id="20237907"/>
<dbReference type="CTD" id="20237907"/>
<organism evidence="2 3">
    <name type="scientific">Lottia gigantea</name>
    <name type="common">Giant owl limpet</name>
    <dbReference type="NCBI Taxonomy" id="225164"/>
    <lineage>
        <taxon>Eukaryota</taxon>
        <taxon>Metazoa</taxon>
        <taxon>Spiralia</taxon>
        <taxon>Lophotrochozoa</taxon>
        <taxon>Mollusca</taxon>
        <taxon>Gastropoda</taxon>
        <taxon>Patellogastropoda</taxon>
        <taxon>Lottioidea</taxon>
        <taxon>Lottiidae</taxon>
        <taxon>Lottia</taxon>
    </lineage>
</organism>
<dbReference type="EMBL" id="KB201205">
    <property type="protein sequence ID" value="ESO98937.1"/>
    <property type="molecule type" value="Genomic_DNA"/>
</dbReference>
<proteinExistence type="predicted"/>
<dbReference type="Pfam" id="PF07690">
    <property type="entry name" value="MFS_1"/>
    <property type="match status" value="1"/>
</dbReference>
<feature type="transmembrane region" description="Helical" evidence="1">
    <location>
        <begin position="360"/>
        <end position="385"/>
    </location>
</feature>
<dbReference type="PANTHER" id="PTHR11360">
    <property type="entry name" value="MONOCARBOXYLATE TRANSPORTER"/>
    <property type="match status" value="1"/>
</dbReference>
<name>V4AP25_LOTGI</name>
<evidence type="ECO:0000313" key="3">
    <source>
        <dbReference type="Proteomes" id="UP000030746"/>
    </source>
</evidence>
<keyword evidence="3" id="KW-1185">Reference proteome</keyword>
<reference evidence="2 3" key="1">
    <citation type="journal article" date="2013" name="Nature">
        <title>Insights into bilaterian evolution from three spiralian genomes.</title>
        <authorList>
            <person name="Simakov O."/>
            <person name="Marletaz F."/>
            <person name="Cho S.J."/>
            <person name="Edsinger-Gonzales E."/>
            <person name="Havlak P."/>
            <person name="Hellsten U."/>
            <person name="Kuo D.H."/>
            <person name="Larsson T."/>
            <person name="Lv J."/>
            <person name="Arendt D."/>
            <person name="Savage R."/>
            <person name="Osoegawa K."/>
            <person name="de Jong P."/>
            <person name="Grimwood J."/>
            <person name="Chapman J.A."/>
            <person name="Shapiro H."/>
            <person name="Aerts A."/>
            <person name="Otillar R.P."/>
            <person name="Terry A.Y."/>
            <person name="Boore J.L."/>
            <person name="Grigoriev I.V."/>
            <person name="Lindberg D.R."/>
            <person name="Seaver E.C."/>
            <person name="Weisblat D.A."/>
            <person name="Putnam N.H."/>
            <person name="Rokhsar D.S."/>
        </authorList>
    </citation>
    <scope>NUCLEOTIDE SEQUENCE [LARGE SCALE GENOMIC DNA]</scope>
</reference>
<dbReference type="Proteomes" id="UP000030746">
    <property type="component" value="Unassembled WGS sequence"/>
</dbReference>
<feature type="transmembrane region" description="Helical" evidence="1">
    <location>
        <begin position="518"/>
        <end position="538"/>
    </location>
</feature>
<dbReference type="Gene3D" id="1.20.1250.20">
    <property type="entry name" value="MFS general substrate transporter like domains"/>
    <property type="match status" value="2"/>
</dbReference>
<feature type="transmembrane region" description="Helical" evidence="1">
    <location>
        <begin position="50"/>
        <end position="80"/>
    </location>
</feature>
<accession>V4AP25</accession>
<feature type="transmembrane region" description="Helical" evidence="1">
    <location>
        <begin position="485"/>
        <end position="506"/>
    </location>
</feature>
<feature type="transmembrane region" description="Helical" evidence="1">
    <location>
        <begin position="178"/>
        <end position="202"/>
    </location>
</feature>
<feature type="transmembrane region" description="Helical" evidence="1">
    <location>
        <begin position="450"/>
        <end position="473"/>
    </location>
</feature>
<evidence type="ECO:0000256" key="1">
    <source>
        <dbReference type="SAM" id="Phobius"/>
    </source>
</evidence>
<protein>
    <recommendedName>
        <fullName evidence="4">Major facilitator superfamily (MFS) profile domain-containing protein</fullName>
    </recommendedName>
</protein>
<dbReference type="GO" id="GO:0008028">
    <property type="term" value="F:monocarboxylic acid transmembrane transporter activity"/>
    <property type="evidence" value="ECO:0007669"/>
    <property type="project" value="TreeGrafter"/>
</dbReference>